<dbReference type="NCBIfam" id="TIGR00328">
    <property type="entry name" value="flhB"/>
    <property type="match status" value="1"/>
</dbReference>
<dbReference type="GO" id="GO:0044780">
    <property type="term" value="P:bacterial-type flagellum assembly"/>
    <property type="evidence" value="ECO:0007669"/>
    <property type="project" value="InterPro"/>
</dbReference>
<dbReference type="GO" id="GO:0009306">
    <property type="term" value="P:protein secretion"/>
    <property type="evidence" value="ECO:0007669"/>
    <property type="project" value="InterPro"/>
</dbReference>
<evidence type="ECO:0000256" key="7">
    <source>
        <dbReference type="ARBA" id="ARBA00022795"/>
    </source>
</evidence>
<keyword evidence="9 12" id="KW-1133">Transmembrane helix</keyword>
<sequence length="382" mass="43243">MECTDSLDEFSKLHTVLCYNLQWFAQDGEGGEKTEPATEKKLKDAREEGKVAKSKELTAAFDLIVLFLVLKIFISFVGGNLIGLFSTVYKKMPDFLKESQEQISSVSVTHYLNNVILQFLLTVLPFFAFGVVITILVSIIQVGFKISTKPMAPKLSKFNPINGFKRILSKDSIFELLKSVLKVGIIMYVAYSSIKSHQNDIFILYELPLKQAIVLIGDIIINTGLKISIVYMIVGITDFAYNKHKFNDDMKMTKQEVKDEFKNTEGDPTIKGQQRKRMQEASQRRMMQDVPKADVVITNPTHFAVAVKYDAQKNDAPVVVAKGQDYVAQKIKEIARDNNIRIVENKPLARMLFHNVDLGAEIPPELYRSVAEILAMIYKENN</sequence>
<keyword evidence="13" id="KW-0969">Cilium</keyword>
<evidence type="ECO:0000256" key="12">
    <source>
        <dbReference type="RuleBase" id="RU364091"/>
    </source>
</evidence>
<evidence type="ECO:0000256" key="3">
    <source>
        <dbReference type="ARBA" id="ARBA00021622"/>
    </source>
</evidence>
<keyword evidence="13" id="KW-0282">Flagellum</keyword>
<evidence type="ECO:0000256" key="2">
    <source>
        <dbReference type="ARBA" id="ARBA00010690"/>
    </source>
</evidence>
<dbReference type="PANTHER" id="PTHR30531:SF12">
    <property type="entry name" value="FLAGELLAR BIOSYNTHETIC PROTEIN FLHB"/>
    <property type="match status" value="1"/>
</dbReference>
<gene>
    <name evidence="13" type="primary">flhB_1</name>
    <name evidence="12" type="synonym">flhB</name>
    <name evidence="13" type="ORF">ERS852417_00065</name>
</gene>
<dbReference type="Proteomes" id="UP000095384">
    <property type="component" value="Unassembled WGS sequence"/>
</dbReference>
<evidence type="ECO:0000256" key="6">
    <source>
        <dbReference type="ARBA" id="ARBA00022692"/>
    </source>
</evidence>
<feature type="transmembrane region" description="Helical" evidence="12">
    <location>
        <begin position="63"/>
        <end position="89"/>
    </location>
</feature>
<evidence type="ECO:0000256" key="1">
    <source>
        <dbReference type="ARBA" id="ARBA00004651"/>
    </source>
</evidence>
<evidence type="ECO:0000313" key="13">
    <source>
        <dbReference type="EMBL" id="CUN35350.1"/>
    </source>
</evidence>
<keyword evidence="10 12" id="KW-0472">Membrane</keyword>
<dbReference type="FunFam" id="3.40.1690.10:FF:000001">
    <property type="entry name" value="Flagellar biosynthetic protein FlhB"/>
    <property type="match status" value="1"/>
</dbReference>
<dbReference type="PRINTS" id="PR00950">
    <property type="entry name" value="TYPE3IMSPROT"/>
</dbReference>
<keyword evidence="8 12" id="KW-0653">Protein transport</keyword>
<dbReference type="RefSeq" id="WP_055222557.1">
    <property type="nucleotide sequence ID" value="NZ_CYYW01000001.1"/>
</dbReference>
<keyword evidence="7 12" id="KW-1005">Bacterial flagellum biogenesis</keyword>
<evidence type="ECO:0000256" key="11">
    <source>
        <dbReference type="ARBA" id="ARBA00023225"/>
    </source>
</evidence>
<dbReference type="InterPro" id="IPR006135">
    <property type="entry name" value="T3SS_substrate_exporter"/>
</dbReference>
<proteinExistence type="inferred from homology"/>
<comment type="similarity">
    <text evidence="2 12">Belongs to the type III secretion exporter family.</text>
</comment>
<evidence type="ECO:0000256" key="5">
    <source>
        <dbReference type="ARBA" id="ARBA00022475"/>
    </source>
</evidence>
<keyword evidence="11 12" id="KW-1006">Bacterial flagellum protein export</keyword>
<evidence type="ECO:0000256" key="9">
    <source>
        <dbReference type="ARBA" id="ARBA00022989"/>
    </source>
</evidence>
<dbReference type="PANTHER" id="PTHR30531">
    <property type="entry name" value="FLAGELLAR BIOSYNTHETIC PROTEIN FLHB"/>
    <property type="match status" value="1"/>
</dbReference>
<keyword evidence="6 12" id="KW-0812">Transmembrane</keyword>
<comment type="function">
    <text evidence="12">Required for formation of the rod structure in the basal body of the flagellar apparatus. Together with FliI and FliH, may constitute the export apparatus of flagellin.</text>
</comment>
<comment type="subcellular location">
    <subcellularLocation>
        <location evidence="1">Cell membrane</location>
        <topology evidence="1">Multi-pass membrane protein</topology>
    </subcellularLocation>
</comment>
<organism evidence="13 14">
    <name type="scientific">Agathobacter rectalis</name>
    <dbReference type="NCBI Taxonomy" id="39491"/>
    <lineage>
        <taxon>Bacteria</taxon>
        <taxon>Bacillati</taxon>
        <taxon>Bacillota</taxon>
        <taxon>Clostridia</taxon>
        <taxon>Lachnospirales</taxon>
        <taxon>Lachnospiraceae</taxon>
        <taxon>Agathobacter</taxon>
    </lineage>
</organism>
<evidence type="ECO:0000256" key="4">
    <source>
        <dbReference type="ARBA" id="ARBA00022448"/>
    </source>
</evidence>
<dbReference type="InterPro" id="IPR029025">
    <property type="entry name" value="T3SS_substrate_exporter_C"/>
</dbReference>
<dbReference type="GO" id="GO:0005886">
    <property type="term" value="C:plasma membrane"/>
    <property type="evidence" value="ECO:0007669"/>
    <property type="project" value="UniProtKB-SubCell"/>
</dbReference>
<dbReference type="AlphaFoldDB" id="A0A173W8I6"/>
<feature type="transmembrane region" description="Helical" evidence="12">
    <location>
        <begin position="173"/>
        <end position="191"/>
    </location>
</feature>
<dbReference type="Gene3D" id="6.10.250.2080">
    <property type="match status" value="1"/>
</dbReference>
<dbReference type="Gene3D" id="3.40.1690.10">
    <property type="entry name" value="secretion proteins EscU"/>
    <property type="match status" value="1"/>
</dbReference>
<dbReference type="Pfam" id="PF01312">
    <property type="entry name" value="Bac_export_2"/>
    <property type="match status" value="1"/>
</dbReference>
<feature type="transmembrane region" description="Helical" evidence="12">
    <location>
        <begin position="115"/>
        <end position="144"/>
    </location>
</feature>
<evidence type="ECO:0000256" key="10">
    <source>
        <dbReference type="ARBA" id="ARBA00023136"/>
    </source>
</evidence>
<reference evidence="13 14" key="1">
    <citation type="submission" date="2015-09" db="EMBL/GenBank/DDBJ databases">
        <authorList>
            <consortium name="Pathogen Informatics"/>
        </authorList>
    </citation>
    <scope>NUCLEOTIDE SEQUENCE [LARGE SCALE GENOMIC DNA]</scope>
    <source>
        <strain evidence="13 14">2789STDY5608860</strain>
    </source>
</reference>
<evidence type="ECO:0000313" key="14">
    <source>
        <dbReference type="Proteomes" id="UP000095384"/>
    </source>
</evidence>
<accession>A0A173W8I6</accession>
<dbReference type="EMBL" id="CYYW01000001">
    <property type="protein sequence ID" value="CUN35350.1"/>
    <property type="molecule type" value="Genomic_DNA"/>
</dbReference>
<dbReference type="InterPro" id="IPR006136">
    <property type="entry name" value="FlhB"/>
</dbReference>
<feature type="transmembrane region" description="Helical" evidence="12">
    <location>
        <begin position="211"/>
        <end position="241"/>
    </location>
</feature>
<name>A0A173W8I6_9FIRM</name>
<keyword evidence="13" id="KW-0966">Cell projection</keyword>
<keyword evidence="4 12" id="KW-0813">Transport</keyword>
<evidence type="ECO:0000256" key="8">
    <source>
        <dbReference type="ARBA" id="ARBA00022927"/>
    </source>
</evidence>
<protein>
    <recommendedName>
        <fullName evidence="3 12">Flagellar biosynthetic protein FlhB</fullName>
    </recommendedName>
</protein>
<dbReference type="SUPFAM" id="SSF160544">
    <property type="entry name" value="EscU C-terminal domain-like"/>
    <property type="match status" value="1"/>
</dbReference>
<keyword evidence="5 12" id="KW-1003">Cell membrane</keyword>